<dbReference type="Gene3D" id="1.10.3720.10">
    <property type="entry name" value="MetI-like"/>
    <property type="match status" value="1"/>
</dbReference>
<dbReference type="CDD" id="cd06261">
    <property type="entry name" value="TM_PBP2"/>
    <property type="match status" value="1"/>
</dbReference>
<proteinExistence type="inferred from homology"/>
<dbReference type="Pfam" id="PF00528">
    <property type="entry name" value="BPD_transp_1"/>
    <property type="match status" value="1"/>
</dbReference>
<gene>
    <name evidence="11" type="ORF">GFL91_25510</name>
</gene>
<evidence type="ECO:0000256" key="6">
    <source>
        <dbReference type="ARBA" id="ARBA00022970"/>
    </source>
</evidence>
<evidence type="ECO:0000256" key="7">
    <source>
        <dbReference type="ARBA" id="ARBA00022989"/>
    </source>
</evidence>
<dbReference type="NCBIfam" id="TIGR01726">
    <property type="entry name" value="HEQRo_perm_3TM"/>
    <property type="match status" value="1"/>
</dbReference>
<dbReference type="InterPro" id="IPR043429">
    <property type="entry name" value="ArtM/GltK/GlnP/TcyL/YhdX-like"/>
</dbReference>
<evidence type="ECO:0000256" key="4">
    <source>
        <dbReference type="ARBA" id="ARBA00022475"/>
    </source>
</evidence>
<evidence type="ECO:0000256" key="8">
    <source>
        <dbReference type="ARBA" id="ARBA00023136"/>
    </source>
</evidence>
<dbReference type="PANTHER" id="PTHR30614:SF0">
    <property type="entry name" value="L-CYSTINE TRANSPORT SYSTEM PERMEASE PROTEIN TCYL"/>
    <property type="match status" value="1"/>
</dbReference>
<feature type="transmembrane region" description="Helical" evidence="9">
    <location>
        <begin position="72"/>
        <end position="91"/>
    </location>
</feature>
<name>A0A8I2GXA4_RHILV</name>
<dbReference type="InterPro" id="IPR010065">
    <property type="entry name" value="AA_ABC_transptr_permease_3TM"/>
</dbReference>
<dbReference type="PROSITE" id="PS50928">
    <property type="entry name" value="ABC_TM1"/>
    <property type="match status" value="1"/>
</dbReference>
<evidence type="ECO:0000256" key="1">
    <source>
        <dbReference type="ARBA" id="ARBA00004429"/>
    </source>
</evidence>
<dbReference type="InterPro" id="IPR000515">
    <property type="entry name" value="MetI-like"/>
</dbReference>
<dbReference type="GO" id="GO:0043190">
    <property type="term" value="C:ATP-binding cassette (ABC) transporter complex"/>
    <property type="evidence" value="ECO:0007669"/>
    <property type="project" value="InterPro"/>
</dbReference>
<reference evidence="11" key="1">
    <citation type="submission" date="2019-10" db="EMBL/GenBank/DDBJ databases">
        <title>Rhizobium leguminosarum symbiovar viciae collection.</title>
        <authorList>
            <person name="Boivin S."/>
            <person name="Lepetit M."/>
        </authorList>
    </citation>
    <scope>NUCLEOTIDE SEQUENCE</scope>
    <source>
        <strain evidence="11">L143</strain>
    </source>
</reference>
<dbReference type="PANTHER" id="PTHR30614">
    <property type="entry name" value="MEMBRANE COMPONENT OF AMINO ACID ABC TRANSPORTER"/>
    <property type="match status" value="1"/>
</dbReference>
<dbReference type="EMBL" id="WIEZ01000015">
    <property type="protein sequence ID" value="NKM48265.1"/>
    <property type="molecule type" value="Genomic_DNA"/>
</dbReference>
<dbReference type="GO" id="GO:0006865">
    <property type="term" value="P:amino acid transport"/>
    <property type="evidence" value="ECO:0007669"/>
    <property type="project" value="UniProtKB-KW"/>
</dbReference>
<sequence length="226" mass="25074">MKAKGLEFMNSWYAVLNHLPAMLYGLRFTFLIAIVSLTLSMVFGGLVVSLLRSKSATIRATGFLYIQIFRSLSPYVYVLLVYFALAGATGWKMDPVTAAIISLTLLNSAYVAEIYRSVLLTIDGGQWEAAAAMGLSHWKTNSIVIWPQALRTAIPLLLNQFIVILKDSAIVGVIGVKDIVYVANAQASITYKQFEYLTVVGVIFILIVFILSRLSLSLERRLAWKL</sequence>
<evidence type="ECO:0000256" key="5">
    <source>
        <dbReference type="ARBA" id="ARBA00022692"/>
    </source>
</evidence>
<organism evidence="11 12">
    <name type="scientific">Rhizobium leguminosarum bv. viciae</name>
    <dbReference type="NCBI Taxonomy" id="387"/>
    <lineage>
        <taxon>Bacteria</taxon>
        <taxon>Pseudomonadati</taxon>
        <taxon>Pseudomonadota</taxon>
        <taxon>Alphaproteobacteria</taxon>
        <taxon>Hyphomicrobiales</taxon>
        <taxon>Rhizobiaceae</taxon>
        <taxon>Rhizobium/Agrobacterium group</taxon>
        <taxon>Rhizobium</taxon>
    </lineage>
</organism>
<comment type="caution">
    <text evidence="11">The sequence shown here is derived from an EMBL/GenBank/DDBJ whole genome shotgun (WGS) entry which is preliminary data.</text>
</comment>
<evidence type="ECO:0000259" key="10">
    <source>
        <dbReference type="PROSITE" id="PS50928"/>
    </source>
</evidence>
<dbReference type="RefSeq" id="WP_113541608.1">
    <property type="nucleotide sequence ID" value="NZ_WIEG01000046.1"/>
</dbReference>
<keyword evidence="8 9" id="KW-0472">Membrane</keyword>
<keyword evidence="3 9" id="KW-0813">Transport</keyword>
<feature type="transmembrane region" description="Helical" evidence="9">
    <location>
        <begin position="196"/>
        <end position="216"/>
    </location>
</feature>
<evidence type="ECO:0000256" key="9">
    <source>
        <dbReference type="RuleBase" id="RU363032"/>
    </source>
</evidence>
<evidence type="ECO:0000313" key="11">
    <source>
        <dbReference type="EMBL" id="NKM48265.1"/>
    </source>
</evidence>
<evidence type="ECO:0000256" key="3">
    <source>
        <dbReference type="ARBA" id="ARBA00022448"/>
    </source>
</evidence>
<accession>A0A8I2GXA4</accession>
<feature type="transmembrane region" description="Helical" evidence="9">
    <location>
        <begin position="28"/>
        <end position="51"/>
    </location>
</feature>
<dbReference type="SUPFAM" id="SSF161098">
    <property type="entry name" value="MetI-like"/>
    <property type="match status" value="1"/>
</dbReference>
<feature type="transmembrane region" description="Helical" evidence="9">
    <location>
        <begin position="97"/>
        <end position="115"/>
    </location>
</feature>
<dbReference type="Proteomes" id="UP000662259">
    <property type="component" value="Unassembled WGS sequence"/>
</dbReference>
<comment type="subcellular location">
    <subcellularLocation>
        <location evidence="1">Cell inner membrane</location>
        <topology evidence="1">Multi-pass membrane protein</topology>
    </subcellularLocation>
    <subcellularLocation>
        <location evidence="9">Cell membrane</location>
        <topology evidence="9">Multi-pass membrane protein</topology>
    </subcellularLocation>
</comment>
<keyword evidence="4" id="KW-1003">Cell membrane</keyword>
<keyword evidence="6" id="KW-0029">Amino-acid transport</keyword>
<evidence type="ECO:0000313" key="12">
    <source>
        <dbReference type="Proteomes" id="UP000662259"/>
    </source>
</evidence>
<keyword evidence="5 9" id="KW-0812">Transmembrane</keyword>
<protein>
    <submittedName>
        <fullName evidence="11">ABC transporter permease subunit</fullName>
    </submittedName>
</protein>
<comment type="similarity">
    <text evidence="2">Belongs to the binding-protein-dependent transport system permease family. HisMQ subfamily.</text>
</comment>
<feature type="domain" description="ABC transmembrane type-1" evidence="10">
    <location>
        <begin position="26"/>
        <end position="215"/>
    </location>
</feature>
<keyword evidence="7 9" id="KW-1133">Transmembrane helix</keyword>
<dbReference type="GO" id="GO:0022857">
    <property type="term" value="F:transmembrane transporter activity"/>
    <property type="evidence" value="ECO:0007669"/>
    <property type="project" value="InterPro"/>
</dbReference>
<dbReference type="InterPro" id="IPR035906">
    <property type="entry name" value="MetI-like_sf"/>
</dbReference>
<evidence type="ECO:0000256" key="2">
    <source>
        <dbReference type="ARBA" id="ARBA00010072"/>
    </source>
</evidence>
<dbReference type="AlphaFoldDB" id="A0A8I2GXA4"/>